<accession>A0A8H7R781</accession>
<protein>
    <submittedName>
        <fullName evidence="2">Uncharacterized protein</fullName>
    </submittedName>
</protein>
<comment type="caution">
    <text evidence="2">The sequence shown here is derived from an EMBL/GenBank/DDBJ whole genome shotgun (WGS) entry which is preliminary data.</text>
</comment>
<organism evidence="2 3">
    <name type="scientific">Mucor saturninus</name>
    <dbReference type="NCBI Taxonomy" id="64648"/>
    <lineage>
        <taxon>Eukaryota</taxon>
        <taxon>Fungi</taxon>
        <taxon>Fungi incertae sedis</taxon>
        <taxon>Mucoromycota</taxon>
        <taxon>Mucoromycotina</taxon>
        <taxon>Mucoromycetes</taxon>
        <taxon>Mucorales</taxon>
        <taxon>Mucorineae</taxon>
        <taxon>Mucoraceae</taxon>
        <taxon>Mucor</taxon>
    </lineage>
</organism>
<proteinExistence type="predicted"/>
<dbReference type="AlphaFoldDB" id="A0A8H7R781"/>
<keyword evidence="1" id="KW-0175">Coiled coil</keyword>
<keyword evidence="3" id="KW-1185">Reference proteome</keyword>
<gene>
    <name evidence="2" type="ORF">INT47_002186</name>
</gene>
<evidence type="ECO:0000256" key="1">
    <source>
        <dbReference type="SAM" id="Coils"/>
    </source>
</evidence>
<dbReference type="OrthoDB" id="2211279at2759"/>
<evidence type="ECO:0000313" key="3">
    <source>
        <dbReference type="Proteomes" id="UP000603453"/>
    </source>
</evidence>
<sequence>MSPTSLLHPLDTNNGTFIERKSLRRLSISSDLSDEEIQPVRRSNSHNWSHLLSQFDSQPDLIKLIQSCKEEEERRREEETKMKLKEYQVLRQMQHIQDRQYFDSKSQKEFNLQLPPLSLYK</sequence>
<evidence type="ECO:0000313" key="2">
    <source>
        <dbReference type="EMBL" id="KAG2205092.1"/>
    </source>
</evidence>
<name>A0A8H7R781_9FUNG</name>
<dbReference type="EMBL" id="JAEPRD010000039">
    <property type="protein sequence ID" value="KAG2205092.1"/>
    <property type="molecule type" value="Genomic_DNA"/>
</dbReference>
<feature type="coiled-coil region" evidence="1">
    <location>
        <begin position="61"/>
        <end position="88"/>
    </location>
</feature>
<reference evidence="2" key="1">
    <citation type="submission" date="2020-12" db="EMBL/GenBank/DDBJ databases">
        <title>Metabolic potential, ecology and presence of endohyphal bacteria is reflected in genomic diversity of Mucoromycotina.</title>
        <authorList>
            <person name="Muszewska A."/>
            <person name="Okrasinska A."/>
            <person name="Steczkiewicz K."/>
            <person name="Drgas O."/>
            <person name="Orlowska M."/>
            <person name="Perlinska-Lenart U."/>
            <person name="Aleksandrzak-Piekarczyk T."/>
            <person name="Szatraj K."/>
            <person name="Zielenkiewicz U."/>
            <person name="Pilsyk S."/>
            <person name="Malc E."/>
            <person name="Mieczkowski P."/>
            <person name="Kruszewska J.S."/>
            <person name="Biernat P."/>
            <person name="Pawlowska J."/>
        </authorList>
    </citation>
    <scope>NUCLEOTIDE SEQUENCE</scope>
    <source>
        <strain evidence="2">WA0000017839</strain>
    </source>
</reference>
<dbReference type="Proteomes" id="UP000603453">
    <property type="component" value="Unassembled WGS sequence"/>
</dbReference>